<accession>A0A1J8QDQ2</accession>
<dbReference type="AlphaFoldDB" id="A0A1J8QDQ2"/>
<evidence type="ECO:0000313" key="2">
    <source>
        <dbReference type="Proteomes" id="UP000183567"/>
    </source>
</evidence>
<keyword evidence="2" id="KW-1185">Reference proteome</keyword>
<protein>
    <submittedName>
        <fullName evidence="1">Uncharacterized protein</fullName>
    </submittedName>
</protein>
<gene>
    <name evidence="1" type="ORF">AZE42_13879</name>
</gene>
<sequence length="67" mass="7540">MNPHLDHHPREAPIIFSPAPTAHCFVEAPVPLVPLVNDTAPSLSDVFYDFYRPRLHTLATVSVTQEY</sequence>
<evidence type="ECO:0000313" key="1">
    <source>
        <dbReference type="EMBL" id="OJA19806.1"/>
    </source>
</evidence>
<dbReference type="EMBL" id="LVVM01000877">
    <property type="protein sequence ID" value="OJA19806.1"/>
    <property type="molecule type" value="Genomic_DNA"/>
</dbReference>
<reference evidence="1 2" key="1">
    <citation type="submission" date="2016-03" db="EMBL/GenBank/DDBJ databases">
        <title>Comparative genomics of the ectomycorrhizal sister species Rhizopogon vinicolor and Rhizopogon vesiculosus (Basidiomycota: Boletales) reveals a divergence of the mating type B locus.</title>
        <authorList>
            <person name="Mujic A.B."/>
            <person name="Kuo A."/>
            <person name="Tritt A."/>
            <person name="Lipzen A."/>
            <person name="Chen C."/>
            <person name="Johnson J."/>
            <person name="Sharma A."/>
            <person name="Barry K."/>
            <person name="Grigoriev I.V."/>
            <person name="Spatafora J.W."/>
        </authorList>
    </citation>
    <scope>NUCLEOTIDE SEQUENCE [LARGE SCALE GENOMIC DNA]</scope>
    <source>
        <strain evidence="1 2">AM-OR11-056</strain>
    </source>
</reference>
<comment type="caution">
    <text evidence="1">The sequence shown here is derived from an EMBL/GenBank/DDBJ whole genome shotgun (WGS) entry which is preliminary data.</text>
</comment>
<proteinExistence type="predicted"/>
<organism evidence="1 2">
    <name type="scientific">Rhizopogon vesiculosus</name>
    <dbReference type="NCBI Taxonomy" id="180088"/>
    <lineage>
        <taxon>Eukaryota</taxon>
        <taxon>Fungi</taxon>
        <taxon>Dikarya</taxon>
        <taxon>Basidiomycota</taxon>
        <taxon>Agaricomycotina</taxon>
        <taxon>Agaricomycetes</taxon>
        <taxon>Agaricomycetidae</taxon>
        <taxon>Boletales</taxon>
        <taxon>Suillineae</taxon>
        <taxon>Rhizopogonaceae</taxon>
        <taxon>Rhizopogon</taxon>
    </lineage>
</organism>
<name>A0A1J8QDQ2_9AGAM</name>
<dbReference type="Proteomes" id="UP000183567">
    <property type="component" value="Unassembled WGS sequence"/>
</dbReference>